<gene>
    <name evidence="3" type="ORF">DW672_13895</name>
</gene>
<feature type="region of interest" description="Disordered" evidence="1">
    <location>
        <begin position="61"/>
        <end position="80"/>
    </location>
</feature>
<reference evidence="3 4" key="1">
    <citation type="submission" date="2018-08" db="EMBL/GenBank/DDBJ databases">
        <title>A genome reference for cultivated species of the human gut microbiota.</title>
        <authorList>
            <person name="Zou Y."/>
            <person name="Xue W."/>
            <person name="Luo G."/>
        </authorList>
    </citation>
    <scope>NUCLEOTIDE SEQUENCE [LARGE SCALE GENOMIC DNA]</scope>
    <source>
        <strain evidence="3 4">AM25-1LB</strain>
    </source>
</reference>
<accession>A0A414P0S3</accession>
<evidence type="ECO:0000256" key="1">
    <source>
        <dbReference type="SAM" id="MobiDB-lite"/>
    </source>
</evidence>
<evidence type="ECO:0000313" key="3">
    <source>
        <dbReference type="EMBL" id="RHF55037.1"/>
    </source>
</evidence>
<name>A0A414P0S3_9FIRM</name>
<proteinExistence type="predicted"/>
<sequence length="145" mass="15791">ISGSALANMFDVRIQKSESNKGNESGKSTGESGKVDNTLTDAQKSRLNALENTINDHLTDGDFSGTLRDLQGDPVPNGRGGYFDHLGEMQDSYKSLRKIKKALEGSLKNPNLSDVDRALLQEGLNKANSYINKIEELFDPYGGIN</sequence>
<evidence type="ECO:0000313" key="4">
    <source>
        <dbReference type="Proteomes" id="UP000284902"/>
    </source>
</evidence>
<evidence type="ECO:0000259" key="2">
    <source>
        <dbReference type="Pfam" id="PF15605"/>
    </source>
</evidence>
<feature type="compositionally biased region" description="Polar residues" evidence="1">
    <location>
        <begin position="22"/>
        <end position="39"/>
    </location>
</feature>
<dbReference type="EMBL" id="QRHG01000071">
    <property type="protein sequence ID" value="RHF55037.1"/>
    <property type="molecule type" value="Genomic_DNA"/>
</dbReference>
<feature type="region of interest" description="Disordered" evidence="1">
    <location>
        <begin position="1"/>
        <end position="39"/>
    </location>
</feature>
<feature type="non-terminal residue" evidence="3">
    <location>
        <position position="1"/>
    </location>
</feature>
<dbReference type="InterPro" id="IPR028948">
    <property type="entry name" value="Ntox28"/>
</dbReference>
<comment type="caution">
    <text evidence="3">The sequence shown here is derived from an EMBL/GenBank/DDBJ whole genome shotgun (WGS) entry which is preliminary data.</text>
</comment>
<dbReference type="CDD" id="cd20700">
    <property type="entry name" value="CdiA-CT_Ec_tRNase"/>
    <property type="match status" value="1"/>
</dbReference>
<dbReference type="Proteomes" id="UP000284902">
    <property type="component" value="Unassembled WGS sequence"/>
</dbReference>
<dbReference type="AlphaFoldDB" id="A0A414P0S3"/>
<dbReference type="Pfam" id="PF15605">
    <property type="entry name" value="Ntox28"/>
    <property type="match status" value="1"/>
</dbReference>
<protein>
    <recommendedName>
        <fullName evidence="2">Bacterial toxin 28 domain-containing protein</fullName>
    </recommendedName>
</protein>
<feature type="domain" description="Bacterial toxin 28" evidence="2">
    <location>
        <begin position="52"/>
        <end position="125"/>
    </location>
</feature>
<organism evidence="3 4">
    <name type="scientific">[Ruminococcus] lactaris</name>
    <dbReference type="NCBI Taxonomy" id="46228"/>
    <lineage>
        <taxon>Bacteria</taxon>
        <taxon>Bacillati</taxon>
        <taxon>Bacillota</taxon>
        <taxon>Clostridia</taxon>
        <taxon>Lachnospirales</taxon>
        <taxon>Lachnospiraceae</taxon>
        <taxon>Mediterraneibacter</taxon>
    </lineage>
</organism>
<dbReference type="RefSeq" id="WP_233434815.1">
    <property type="nucleotide sequence ID" value="NZ_QRHG01000071.1"/>
</dbReference>